<name>A0A5P2FZA1_9BACT</name>
<sequence length="463" mass="50579">MAVNFSLVTRPYTTENTVKVALYKTASPTVVYKSQELQGPLEQTEWAFPGLDIANYICKIYEVTDGSITQTFDSFTIVPANKGAYLMKESIWVTAGVTDGFNSGVDTNTMDDWAGWDIIVEREGGGTMVVNDQYFWDKTSGTITLAYPGDAFGVGERLFIQFVPQQTDDSTGGIPETSGSSIGFGTLKTINADYTVSSSDFGNKLLALDGPDLFAVTLPDINTITPNQILYIEVGIGTTKNIQLNTASGQNISFIDGDRQTLYINQNEFIAIYKHQISTTQAKWRIHSFQGNFLQVGLECASYGSNITGGSPLNRVRLDGANLNVSQYARLYNDFVLKLPTSQVIDYASWTTSAATQAKYSLANANGIFRTPNLTGLFLRNAISPERTSEFQATQNLSHFHPMTGNINPSTSGEGGIIVGKFTGKEAINDVNVLNGTEYRTMELNGGDEARPNNYAALKFIYV</sequence>
<reference evidence="1 2" key="1">
    <citation type="submission" date="2019-09" db="EMBL/GenBank/DDBJ databases">
        <title>Complete genome sequence of Arachidicoccus sp. B3-10 isolated from apple orchard soil.</title>
        <authorList>
            <person name="Kim H.S."/>
            <person name="Han K.-I."/>
            <person name="Suh M.K."/>
            <person name="Lee K.C."/>
            <person name="Eom M.K."/>
            <person name="Kim J.-S."/>
            <person name="Kang S.W."/>
            <person name="Sin Y."/>
            <person name="Lee J.-S."/>
        </authorList>
    </citation>
    <scope>NUCLEOTIDE SEQUENCE [LARGE SCALE GENOMIC DNA]</scope>
    <source>
        <strain evidence="1 2">B3-10</strain>
    </source>
</reference>
<evidence type="ECO:0000313" key="1">
    <source>
        <dbReference type="EMBL" id="QES88874.1"/>
    </source>
</evidence>
<dbReference type="Proteomes" id="UP000292424">
    <property type="component" value="Chromosome"/>
</dbReference>
<accession>A0A5P2FZA1</accession>
<dbReference type="RefSeq" id="WP_131329822.1">
    <property type="nucleotide sequence ID" value="NZ_CP044016.1"/>
</dbReference>
<gene>
    <name evidence="1" type="ORF">E0W69_009470</name>
</gene>
<keyword evidence="2" id="KW-1185">Reference proteome</keyword>
<evidence type="ECO:0000313" key="2">
    <source>
        <dbReference type="Proteomes" id="UP000292424"/>
    </source>
</evidence>
<dbReference type="KEGG" id="arac:E0W69_009470"/>
<proteinExistence type="predicted"/>
<dbReference type="AlphaFoldDB" id="A0A5P2FZA1"/>
<dbReference type="EMBL" id="CP044016">
    <property type="protein sequence ID" value="QES88874.1"/>
    <property type="molecule type" value="Genomic_DNA"/>
</dbReference>
<organism evidence="1 2">
    <name type="scientific">Rhizosphaericola mali</name>
    <dbReference type="NCBI Taxonomy" id="2545455"/>
    <lineage>
        <taxon>Bacteria</taxon>
        <taxon>Pseudomonadati</taxon>
        <taxon>Bacteroidota</taxon>
        <taxon>Chitinophagia</taxon>
        <taxon>Chitinophagales</taxon>
        <taxon>Chitinophagaceae</taxon>
        <taxon>Rhizosphaericola</taxon>
    </lineage>
</organism>
<protein>
    <submittedName>
        <fullName evidence="1">Uncharacterized protein</fullName>
    </submittedName>
</protein>